<keyword evidence="2" id="KW-0963">Cytoplasm</keyword>
<comment type="function">
    <text evidence="2">Catalyzes the reduction of 1-pyrroline-5-carboxylate (PCA) to L-proline.</text>
</comment>
<dbReference type="PIRSF" id="PIRSF000193">
    <property type="entry name" value="Pyrrol-5-carb_rd"/>
    <property type="match status" value="1"/>
</dbReference>
<dbReference type="GO" id="GO:0055129">
    <property type="term" value="P:L-proline biosynthetic process"/>
    <property type="evidence" value="ECO:0007669"/>
    <property type="project" value="UniProtKB-UniRule"/>
</dbReference>
<evidence type="ECO:0000259" key="4">
    <source>
        <dbReference type="Pfam" id="PF03807"/>
    </source>
</evidence>
<dbReference type="GO" id="GO:0005737">
    <property type="term" value="C:cytoplasm"/>
    <property type="evidence" value="ECO:0007669"/>
    <property type="project" value="UniProtKB-SubCell"/>
</dbReference>
<dbReference type="PANTHER" id="PTHR11645:SF51">
    <property type="entry name" value="COME OPERON PROTEIN 4"/>
    <property type="match status" value="1"/>
</dbReference>
<comment type="similarity">
    <text evidence="1 2">Belongs to the pyrroline-5-carboxylate reductase family.</text>
</comment>
<name>A0A398CZ08_9BACL</name>
<dbReference type="Gene3D" id="3.40.50.720">
    <property type="entry name" value="NAD(P)-binding Rossmann-like Domain"/>
    <property type="match status" value="1"/>
</dbReference>
<accession>A0A398CZ08</accession>
<comment type="catalytic activity">
    <reaction evidence="2">
        <text>L-proline + NAD(+) = (S)-1-pyrroline-5-carboxylate + NADH + 2 H(+)</text>
        <dbReference type="Rhea" id="RHEA:14105"/>
        <dbReference type="ChEBI" id="CHEBI:15378"/>
        <dbReference type="ChEBI" id="CHEBI:17388"/>
        <dbReference type="ChEBI" id="CHEBI:57540"/>
        <dbReference type="ChEBI" id="CHEBI:57945"/>
        <dbReference type="ChEBI" id="CHEBI:60039"/>
        <dbReference type="EC" id="1.5.1.2"/>
    </reaction>
</comment>
<dbReference type="PANTHER" id="PTHR11645">
    <property type="entry name" value="PYRROLINE-5-CARBOXYLATE REDUCTASE"/>
    <property type="match status" value="1"/>
</dbReference>
<dbReference type="Pfam" id="PF14748">
    <property type="entry name" value="P5CR_dimer"/>
    <property type="match status" value="1"/>
</dbReference>
<keyword evidence="7" id="KW-1185">Reference proteome</keyword>
<feature type="domain" description="Pyrroline-5-carboxylate reductase catalytic N-terminal" evidence="4">
    <location>
        <begin position="2"/>
        <end position="97"/>
    </location>
</feature>
<comment type="subcellular location">
    <subcellularLocation>
        <location evidence="2">Cytoplasm</location>
    </subcellularLocation>
</comment>
<dbReference type="UniPathway" id="UPA00098">
    <property type="reaction ID" value="UER00361"/>
</dbReference>
<evidence type="ECO:0000313" key="7">
    <source>
        <dbReference type="Proteomes" id="UP000266340"/>
    </source>
</evidence>
<dbReference type="InterPro" id="IPR008927">
    <property type="entry name" value="6-PGluconate_DH-like_C_sf"/>
</dbReference>
<dbReference type="EC" id="1.5.1.2" evidence="2"/>
<keyword evidence="2" id="KW-0560">Oxidoreductase</keyword>
<dbReference type="HAMAP" id="MF_01925">
    <property type="entry name" value="P5C_reductase"/>
    <property type="match status" value="1"/>
</dbReference>
<gene>
    <name evidence="2" type="primary">proC</name>
    <name evidence="6" type="ORF">D3H35_05940</name>
</gene>
<feature type="binding site" evidence="3">
    <location>
        <begin position="6"/>
        <end position="11"/>
    </location>
    <ligand>
        <name>NADP(+)</name>
        <dbReference type="ChEBI" id="CHEBI:58349"/>
    </ligand>
</feature>
<dbReference type="Pfam" id="PF03807">
    <property type="entry name" value="F420_oxidored"/>
    <property type="match status" value="1"/>
</dbReference>
<dbReference type="Proteomes" id="UP000266340">
    <property type="component" value="Unassembled WGS sequence"/>
</dbReference>
<dbReference type="GO" id="GO:0004735">
    <property type="term" value="F:pyrroline-5-carboxylate reductase activity"/>
    <property type="evidence" value="ECO:0007669"/>
    <property type="project" value="UniProtKB-UniRule"/>
</dbReference>
<protein>
    <recommendedName>
        <fullName evidence="2">Pyrroline-5-carboxylate reductase</fullName>
        <shortName evidence="2">P5C reductase</shortName>
        <shortName evidence="2">P5CR</shortName>
        <ecNumber evidence="2">1.5.1.2</ecNumber>
    </recommendedName>
    <alternativeName>
        <fullName evidence="2">PCA reductase</fullName>
    </alternativeName>
</protein>
<reference evidence="6 7" key="1">
    <citation type="submission" date="2018-09" db="EMBL/GenBank/DDBJ databases">
        <title>Cohnella cavernae sp. nov., isolated from a karst cave.</title>
        <authorList>
            <person name="Zhu H."/>
        </authorList>
    </citation>
    <scope>NUCLEOTIDE SEQUENCE [LARGE SCALE GENOMIC DNA]</scope>
    <source>
        <strain evidence="6 7">K2E09-144</strain>
    </source>
</reference>
<evidence type="ECO:0000313" key="6">
    <source>
        <dbReference type="EMBL" id="RIE04164.1"/>
    </source>
</evidence>
<dbReference type="AlphaFoldDB" id="A0A398CZ08"/>
<proteinExistence type="inferred from homology"/>
<feature type="binding site" evidence="3">
    <location>
        <position position="56"/>
    </location>
    <ligand>
        <name>NADPH</name>
        <dbReference type="ChEBI" id="CHEBI:57783"/>
    </ligand>
</feature>
<keyword evidence="2 3" id="KW-0521">NADP</keyword>
<dbReference type="RefSeq" id="WP_119148209.1">
    <property type="nucleotide sequence ID" value="NZ_JBHSOV010000042.1"/>
</dbReference>
<dbReference type="InterPro" id="IPR000304">
    <property type="entry name" value="Pyrroline-COOH_reductase"/>
</dbReference>
<comment type="catalytic activity">
    <reaction evidence="2">
        <text>L-proline + NADP(+) = (S)-1-pyrroline-5-carboxylate + NADPH + 2 H(+)</text>
        <dbReference type="Rhea" id="RHEA:14109"/>
        <dbReference type="ChEBI" id="CHEBI:15378"/>
        <dbReference type="ChEBI" id="CHEBI:17388"/>
        <dbReference type="ChEBI" id="CHEBI:57783"/>
        <dbReference type="ChEBI" id="CHEBI:58349"/>
        <dbReference type="ChEBI" id="CHEBI:60039"/>
        <dbReference type="EC" id="1.5.1.2"/>
    </reaction>
</comment>
<keyword evidence="2" id="KW-0641">Proline biosynthesis</keyword>
<dbReference type="SUPFAM" id="SSF48179">
    <property type="entry name" value="6-phosphogluconate dehydrogenase C-terminal domain-like"/>
    <property type="match status" value="1"/>
</dbReference>
<evidence type="ECO:0000256" key="1">
    <source>
        <dbReference type="ARBA" id="ARBA00005525"/>
    </source>
</evidence>
<feature type="domain" description="Pyrroline-5-carboxylate reductase dimerisation" evidence="5">
    <location>
        <begin position="159"/>
        <end position="262"/>
    </location>
</feature>
<evidence type="ECO:0000259" key="5">
    <source>
        <dbReference type="Pfam" id="PF14748"/>
    </source>
</evidence>
<dbReference type="NCBIfam" id="NF005814">
    <property type="entry name" value="PRK07680.1"/>
    <property type="match status" value="1"/>
</dbReference>
<dbReference type="SUPFAM" id="SSF51735">
    <property type="entry name" value="NAD(P)-binding Rossmann-fold domains"/>
    <property type="match status" value="1"/>
</dbReference>
<comment type="pathway">
    <text evidence="2">Amino-acid biosynthesis; L-proline biosynthesis; L-proline from L-glutamate 5-semialdehyde: step 1/1.</text>
</comment>
<evidence type="ECO:0000256" key="3">
    <source>
        <dbReference type="PIRSR" id="PIRSR000193-1"/>
    </source>
</evidence>
<comment type="caution">
    <text evidence="6">The sequence shown here is derived from an EMBL/GenBank/DDBJ whole genome shotgun (WGS) entry which is preliminary data.</text>
</comment>
<evidence type="ECO:0000256" key="2">
    <source>
        <dbReference type="HAMAP-Rule" id="MF_01925"/>
    </source>
</evidence>
<dbReference type="EMBL" id="QXJM01000027">
    <property type="protein sequence ID" value="RIE04164.1"/>
    <property type="molecule type" value="Genomic_DNA"/>
</dbReference>
<dbReference type="OrthoDB" id="9805754at2"/>
<dbReference type="Gene3D" id="1.10.3730.10">
    <property type="entry name" value="ProC C-terminal domain-like"/>
    <property type="match status" value="1"/>
</dbReference>
<dbReference type="InterPro" id="IPR029036">
    <property type="entry name" value="P5CR_dimer"/>
</dbReference>
<keyword evidence="2" id="KW-0028">Amino-acid biosynthesis</keyword>
<sequence>MKIGFIGAGSMGSLLMEAFIATGAIQPDNIVASSRTPSKTAKLAEKFPGLAALPSNSDTADASDLLFLCVKPMDFRAVLEEIAPVMSPEQLVVSITSPVTLSQLEQVLPCKIAKIIPSVVNSAYCGASLFMWGSRLAPGDRTLLWDLFSHISRPVEIAEEEVRAASDLSACGPAFISYLLEEFIEAAVTTAGINREKATELAGEMLLGTARMLVEQRYSTAQLQAKVSVPGGITAAALEKLKARTTGAFADVFRTTHEKYAEDLSKVDASLASAIEAAGNDDN</sequence>
<feature type="binding site" evidence="3">
    <location>
        <position position="34"/>
    </location>
    <ligand>
        <name>NADP(+)</name>
        <dbReference type="ChEBI" id="CHEBI:58349"/>
    </ligand>
</feature>
<organism evidence="6 7">
    <name type="scientific">Cohnella faecalis</name>
    <dbReference type="NCBI Taxonomy" id="2315694"/>
    <lineage>
        <taxon>Bacteria</taxon>
        <taxon>Bacillati</taxon>
        <taxon>Bacillota</taxon>
        <taxon>Bacilli</taxon>
        <taxon>Bacillales</taxon>
        <taxon>Paenibacillaceae</taxon>
        <taxon>Cohnella</taxon>
    </lineage>
</organism>
<dbReference type="InterPro" id="IPR028939">
    <property type="entry name" value="P5C_Rdtase_cat_N"/>
</dbReference>
<dbReference type="InterPro" id="IPR036291">
    <property type="entry name" value="NAD(P)-bd_dom_sf"/>
</dbReference>